<dbReference type="GO" id="GO:0000287">
    <property type="term" value="F:magnesium ion binding"/>
    <property type="evidence" value="ECO:0007669"/>
    <property type="project" value="TreeGrafter"/>
</dbReference>
<organism evidence="1 2">
    <name type="scientific">Vagococcus teuberi</name>
    <dbReference type="NCBI Taxonomy" id="519472"/>
    <lineage>
        <taxon>Bacteria</taxon>
        <taxon>Bacillati</taxon>
        <taxon>Bacillota</taxon>
        <taxon>Bacilli</taxon>
        <taxon>Lactobacillales</taxon>
        <taxon>Enterococcaceae</taxon>
        <taxon>Vagococcus</taxon>
    </lineage>
</organism>
<dbReference type="InterPro" id="IPR000150">
    <property type="entry name" value="Cof"/>
</dbReference>
<dbReference type="STRING" id="519472.BHY08_03680"/>
<reference evidence="1 2" key="1">
    <citation type="submission" date="2016-09" db="EMBL/GenBank/DDBJ databases">
        <title>Vagococcus teuberi sp. nov., isolated from the Malian artisanal sour milk fene.</title>
        <authorList>
            <person name="Wullschleger S."/>
            <person name="Seifert C."/>
            <person name="Baumgartner S."/>
            <person name="Lacroix C."/>
            <person name="Bonfoh B."/>
            <person name="Stevens M.J."/>
            <person name="Meile L."/>
        </authorList>
    </citation>
    <scope>NUCLEOTIDE SEQUENCE [LARGE SCALE GENOMIC DNA]</scope>
    <source>
        <strain evidence="1 2">DSM 21459</strain>
    </source>
</reference>
<dbReference type="NCBIfam" id="NF007806">
    <property type="entry name" value="PRK10513.1"/>
    <property type="match status" value="1"/>
</dbReference>
<proteinExistence type="predicted"/>
<dbReference type="SFLD" id="SFLDG01144">
    <property type="entry name" value="C2.B.4:_PGP_Like"/>
    <property type="match status" value="1"/>
</dbReference>
<protein>
    <submittedName>
        <fullName evidence="1">Sugar-phosphatase</fullName>
    </submittedName>
</protein>
<dbReference type="PROSITE" id="PS01229">
    <property type="entry name" value="COF_2"/>
    <property type="match status" value="1"/>
</dbReference>
<dbReference type="SFLD" id="SFLDG01140">
    <property type="entry name" value="C2.B:_Phosphomannomutase_and_P"/>
    <property type="match status" value="1"/>
</dbReference>
<accession>A0A1J0A4Z4</accession>
<sequence>MGIKMVTIDIDGTLVNSERKLTPKVKETIKKASDLGIDIVLTTGRPSIGVIDLVKELGLENDHSFIITYNGGMIQNAGTKEIILRHSLSLEDYQDVELLSRKLGVHFHTQDADTMYTANTDISPYTINEAVITGIPLQYKPVNDMTKDIKLVKAMMIDHEDILDAAIKKIPQEYYDRFSIVKSAPYYLEILDPKATKGESVKELAEHLNIKQEEVMAIGDNENDLSMIEYAGIGVAMGNALESVKNIADKITKTNDEDGVAHAINEWVLNDN</sequence>
<dbReference type="InterPro" id="IPR006379">
    <property type="entry name" value="HAD-SF_hydro_IIB"/>
</dbReference>
<dbReference type="SFLD" id="SFLDS00003">
    <property type="entry name" value="Haloacid_Dehalogenase"/>
    <property type="match status" value="1"/>
</dbReference>
<evidence type="ECO:0000313" key="1">
    <source>
        <dbReference type="EMBL" id="APB31012.1"/>
    </source>
</evidence>
<dbReference type="NCBIfam" id="TIGR01484">
    <property type="entry name" value="HAD-SF-IIB"/>
    <property type="match status" value="1"/>
</dbReference>
<dbReference type="PANTHER" id="PTHR10000">
    <property type="entry name" value="PHOSPHOSERINE PHOSPHATASE"/>
    <property type="match status" value="1"/>
</dbReference>
<gene>
    <name evidence="1" type="ORF">BHY08_03680</name>
</gene>
<name>A0A1J0A4Z4_9ENTE</name>
<dbReference type="NCBIfam" id="TIGR00099">
    <property type="entry name" value="Cof-subfamily"/>
    <property type="match status" value="1"/>
</dbReference>
<keyword evidence="2" id="KW-1185">Reference proteome</keyword>
<evidence type="ECO:0000313" key="2">
    <source>
        <dbReference type="Proteomes" id="UP000191200"/>
    </source>
</evidence>
<dbReference type="GO" id="GO:0016791">
    <property type="term" value="F:phosphatase activity"/>
    <property type="evidence" value="ECO:0007669"/>
    <property type="project" value="UniProtKB-ARBA"/>
</dbReference>
<dbReference type="OrthoDB" id="9790031at2"/>
<dbReference type="Gene3D" id="3.30.1240.10">
    <property type="match status" value="1"/>
</dbReference>
<dbReference type="SUPFAM" id="SSF56784">
    <property type="entry name" value="HAD-like"/>
    <property type="match status" value="1"/>
</dbReference>
<dbReference type="PANTHER" id="PTHR10000:SF8">
    <property type="entry name" value="HAD SUPERFAMILY HYDROLASE-LIKE, TYPE 3"/>
    <property type="match status" value="1"/>
</dbReference>
<dbReference type="CDD" id="cd07516">
    <property type="entry name" value="HAD_Pase"/>
    <property type="match status" value="1"/>
</dbReference>
<dbReference type="Gene3D" id="3.40.50.1000">
    <property type="entry name" value="HAD superfamily/HAD-like"/>
    <property type="match status" value="1"/>
</dbReference>
<dbReference type="KEGG" id="vte:BHY08_03680"/>
<dbReference type="RefSeq" id="WP_071456593.1">
    <property type="nucleotide sequence ID" value="NZ_CP017267.1"/>
</dbReference>
<dbReference type="InterPro" id="IPR036412">
    <property type="entry name" value="HAD-like_sf"/>
</dbReference>
<dbReference type="Proteomes" id="UP000191200">
    <property type="component" value="Chromosome"/>
</dbReference>
<dbReference type="AlphaFoldDB" id="A0A1J0A4Z4"/>
<dbReference type="Pfam" id="PF08282">
    <property type="entry name" value="Hydrolase_3"/>
    <property type="match status" value="1"/>
</dbReference>
<dbReference type="EMBL" id="CP017267">
    <property type="protein sequence ID" value="APB31012.1"/>
    <property type="molecule type" value="Genomic_DNA"/>
</dbReference>
<dbReference type="GO" id="GO:0005829">
    <property type="term" value="C:cytosol"/>
    <property type="evidence" value="ECO:0007669"/>
    <property type="project" value="TreeGrafter"/>
</dbReference>
<dbReference type="InterPro" id="IPR023214">
    <property type="entry name" value="HAD_sf"/>
</dbReference>